<dbReference type="EMBL" id="FZOQ01000016">
    <property type="protein sequence ID" value="SNS89105.1"/>
    <property type="molecule type" value="Genomic_DNA"/>
</dbReference>
<dbReference type="AlphaFoldDB" id="A0A239I676"/>
<proteinExistence type="predicted"/>
<reference evidence="2" key="1">
    <citation type="submission" date="2017-06" db="EMBL/GenBank/DDBJ databases">
        <authorList>
            <person name="Varghese N."/>
            <person name="Submissions S."/>
        </authorList>
    </citation>
    <scope>NUCLEOTIDE SEQUENCE [LARGE SCALE GENOMIC DNA]</scope>
    <source>
        <strain evidence="2">NKM1</strain>
    </source>
</reference>
<evidence type="ECO:0000313" key="2">
    <source>
        <dbReference type="Proteomes" id="UP000198432"/>
    </source>
</evidence>
<dbReference type="PROSITE" id="PS51257">
    <property type="entry name" value="PROKAR_LIPOPROTEIN"/>
    <property type="match status" value="1"/>
</dbReference>
<organism evidence="1 2">
    <name type="scientific">Pontibacter ummariensis</name>
    <dbReference type="NCBI Taxonomy" id="1610492"/>
    <lineage>
        <taxon>Bacteria</taxon>
        <taxon>Pseudomonadati</taxon>
        <taxon>Bacteroidota</taxon>
        <taxon>Cytophagia</taxon>
        <taxon>Cytophagales</taxon>
        <taxon>Hymenobacteraceae</taxon>
        <taxon>Pontibacter</taxon>
    </lineage>
</organism>
<evidence type="ECO:0000313" key="1">
    <source>
        <dbReference type="EMBL" id="SNS89105.1"/>
    </source>
</evidence>
<protein>
    <submittedName>
        <fullName evidence="1">Uncharacterized protein</fullName>
    </submittedName>
</protein>
<name>A0A239I676_9BACT</name>
<dbReference type="Proteomes" id="UP000198432">
    <property type="component" value="Unassembled WGS sequence"/>
</dbReference>
<accession>A0A239I676</accession>
<dbReference type="OrthoDB" id="8812365at2"/>
<keyword evidence="2" id="KW-1185">Reference proteome</keyword>
<dbReference type="RefSeq" id="WP_089320362.1">
    <property type="nucleotide sequence ID" value="NZ_FZOQ01000016.1"/>
</dbReference>
<gene>
    <name evidence="1" type="ORF">SAMN06296052_1168</name>
</gene>
<sequence length="160" mass="18292">MTVRFLIPCLIPLLVSCSEEKKETPLDIKYKTLGIPASPVIEMDSLYYISEYLGESPADVGLWDTEPLQSRLKLLLKDEYPTFVSIMQTAQPLKRERVLYTTSSLPDPATGPFAFLLVDPARDRLHVSLIQDGKRRQFQTDSEQLYLPKEIREHPLIQAD</sequence>